<accession>A0A812DP96</accession>
<evidence type="ECO:0000256" key="1">
    <source>
        <dbReference type="SAM" id="Phobius"/>
    </source>
</evidence>
<keyword evidence="1" id="KW-0812">Transmembrane</keyword>
<sequence>MATHITFFFLFNAMSIEDVADLITQIFFSCFNTLTTENNVSNHITHYYSFLFNATFIEDVADLTTLKYSFLFLMPCSLRRTYYPIPFLFFNAMSIEDVAHMTSFSFFNTLSIENFIEDVGPLCLFECKQSLQIFFLFNATFIEDVAHLDHSNILFSFNTLCLLRRSPPDYSNILFFFLPLRTGPPSFKYFFFISCSLRISPPDILSFFSSFIEDPLDFLQIFFFLYFMFIEDVAHLTTQIFFSFNAMSIGEDVAHLTSNIFFLMPCQLEDVAHLFLSNISFFLIALSIQIFFLFFFHWFPHKYFFFFVCLFVRT</sequence>
<keyword evidence="1" id="KW-1133">Transmembrane helix</keyword>
<name>A0A812DP96_ACAPH</name>
<keyword evidence="1" id="KW-0472">Membrane</keyword>
<comment type="caution">
    <text evidence="2">The sequence shown here is derived from an EMBL/GenBank/DDBJ whole genome shotgun (WGS) entry which is preliminary data.</text>
</comment>
<dbReference type="Proteomes" id="UP000597762">
    <property type="component" value="Unassembled WGS sequence"/>
</dbReference>
<feature type="transmembrane region" description="Helical" evidence="1">
    <location>
        <begin position="274"/>
        <end position="296"/>
    </location>
</feature>
<protein>
    <submittedName>
        <fullName evidence="2">Uncharacterized protein</fullName>
    </submittedName>
</protein>
<dbReference type="EMBL" id="CAHIKZ030003863">
    <property type="protein sequence ID" value="CAE1304776.1"/>
    <property type="molecule type" value="Genomic_DNA"/>
</dbReference>
<organism evidence="2 3">
    <name type="scientific">Acanthosepion pharaonis</name>
    <name type="common">Pharaoh cuttlefish</name>
    <name type="synonym">Sepia pharaonis</name>
    <dbReference type="NCBI Taxonomy" id="158019"/>
    <lineage>
        <taxon>Eukaryota</taxon>
        <taxon>Metazoa</taxon>
        <taxon>Spiralia</taxon>
        <taxon>Lophotrochozoa</taxon>
        <taxon>Mollusca</taxon>
        <taxon>Cephalopoda</taxon>
        <taxon>Coleoidea</taxon>
        <taxon>Decapodiformes</taxon>
        <taxon>Sepiida</taxon>
        <taxon>Sepiina</taxon>
        <taxon>Sepiidae</taxon>
        <taxon>Acanthosepion</taxon>
    </lineage>
</organism>
<keyword evidence="3" id="KW-1185">Reference proteome</keyword>
<evidence type="ECO:0000313" key="3">
    <source>
        <dbReference type="Proteomes" id="UP000597762"/>
    </source>
</evidence>
<proteinExistence type="predicted"/>
<evidence type="ECO:0000313" key="2">
    <source>
        <dbReference type="EMBL" id="CAE1304776.1"/>
    </source>
</evidence>
<dbReference type="AlphaFoldDB" id="A0A812DP96"/>
<reference evidence="2" key="1">
    <citation type="submission" date="2021-01" db="EMBL/GenBank/DDBJ databases">
        <authorList>
            <person name="Li R."/>
            <person name="Bekaert M."/>
        </authorList>
    </citation>
    <scope>NUCLEOTIDE SEQUENCE</scope>
    <source>
        <strain evidence="2">Farmed</strain>
    </source>
</reference>
<gene>
    <name evidence="2" type="ORF">SPHA_57328</name>
</gene>